<comment type="caution">
    <text evidence="2">The sequence shown here is derived from an EMBL/GenBank/DDBJ whole genome shotgun (WGS) entry which is preliminary data.</text>
</comment>
<gene>
    <name evidence="2" type="ORF">SDC9_34377</name>
</gene>
<organism evidence="2">
    <name type="scientific">bioreactor metagenome</name>
    <dbReference type="NCBI Taxonomy" id="1076179"/>
    <lineage>
        <taxon>unclassified sequences</taxon>
        <taxon>metagenomes</taxon>
        <taxon>ecological metagenomes</taxon>
    </lineage>
</organism>
<proteinExistence type="predicted"/>
<name>A0A644VAX0_9ZZZZ</name>
<accession>A0A644VAX0</accession>
<sequence>MGRATCVAARPPAPQRARKRQRAAPKDGPARSAKTERSVLRVEFDDQVRFHLHRVGHVAQSRGAHEGRGHLVVVDFQVIRHVTLGRLHGLEDERELTRLVAHRDHVAFLHPVGGDVDALAVHGDVAVVDELAGGEDGRHELGAIDDRVETALEQADQVLAGVALDALGFRVDAAELLLGHVAVVALELLLGAQLGTEVRQLALAALAVLARAVFALVQRRLGAAPDVLAHAAVDFVLGRRAFGHG</sequence>
<dbReference type="EMBL" id="VSSQ01000256">
    <property type="protein sequence ID" value="MPL88357.1"/>
    <property type="molecule type" value="Genomic_DNA"/>
</dbReference>
<reference evidence="2" key="1">
    <citation type="submission" date="2019-08" db="EMBL/GenBank/DDBJ databases">
        <authorList>
            <person name="Kucharzyk K."/>
            <person name="Murdoch R.W."/>
            <person name="Higgins S."/>
            <person name="Loffler F."/>
        </authorList>
    </citation>
    <scope>NUCLEOTIDE SEQUENCE</scope>
</reference>
<protein>
    <submittedName>
        <fullName evidence="2">Uncharacterized protein</fullName>
    </submittedName>
</protein>
<feature type="region of interest" description="Disordered" evidence="1">
    <location>
        <begin position="1"/>
        <end position="38"/>
    </location>
</feature>
<feature type="compositionally biased region" description="Basic and acidic residues" evidence="1">
    <location>
        <begin position="24"/>
        <end position="38"/>
    </location>
</feature>
<evidence type="ECO:0000256" key="1">
    <source>
        <dbReference type="SAM" id="MobiDB-lite"/>
    </source>
</evidence>
<dbReference type="AlphaFoldDB" id="A0A644VAX0"/>
<evidence type="ECO:0000313" key="2">
    <source>
        <dbReference type="EMBL" id="MPL88357.1"/>
    </source>
</evidence>